<gene>
    <name evidence="1" type="ORF">J4H91_11225</name>
</gene>
<evidence type="ECO:0008006" key="3">
    <source>
        <dbReference type="Google" id="ProtNLM"/>
    </source>
</evidence>
<dbReference type="Proteomes" id="UP000664398">
    <property type="component" value="Unassembled WGS sequence"/>
</dbReference>
<dbReference type="AlphaFoldDB" id="A0A939RZI7"/>
<protein>
    <recommendedName>
        <fullName evidence="3">IrrE N-terminal-like domain-containing protein</fullName>
    </recommendedName>
</protein>
<keyword evidence="2" id="KW-1185">Reference proteome</keyword>
<name>A0A939RZI7_9MICO</name>
<dbReference type="EMBL" id="JAGDYL010000019">
    <property type="protein sequence ID" value="MBO1805881.1"/>
    <property type="molecule type" value="Genomic_DNA"/>
</dbReference>
<organism evidence="1 2">
    <name type="scientific">Leucobacter ruminantium</name>
    <dbReference type="NCBI Taxonomy" id="1289170"/>
    <lineage>
        <taxon>Bacteria</taxon>
        <taxon>Bacillati</taxon>
        <taxon>Actinomycetota</taxon>
        <taxon>Actinomycetes</taxon>
        <taxon>Micrococcales</taxon>
        <taxon>Microbacteriaceae</taxon>
        <taxon>Leucobacter</taxon>
    </lineage>
</organism>
<sequence>MQRVIAEADRQGARLAFAALPPPMRAMYLDDQDLILVSDRLDPIQIAESAAHELGHRKNGDRCSSPEAEERAWIYAAKVLIQLEPYMRAELEDPHPLAIAHKLNTTRRMVELYQQHHLQTQALAAPRNIFGEYEDDGNDADNYSAHSLQTRRRTTCGLIA</sequence>
<proteinExistence type="predicted"/>
<evidence type="ECO:0000313" key="2">
    <source>
        <dbReference type="Proteomes" id="UP000664398"/>
    </source>
</evidence>
<evidence type="ECO:0000313" key="1">
    <source>
        <dbReference type="EMBL" id="MBO1805881.1"/>
    </source>
</evidence>
<comment type="caution">
    <text evidence="1">The sequence shown here is derived from an EMBL/GenBank/DDBJ whole genome shotgun (WGS) entry which is preliminary data.</text>
</comment>
<accession>A0A939RZI7</accession>
<reference evidence="1" key="1">
    <citation type="submission" date="2021-03" db="EMBL/GenBank/DDBJ databases">
        <title>Leucobacter chromiisoli sp. nov., isolated from chromium-containing soil of chemical plant.</title>
        <authorList>
            <person name="Xu Z."/>
        </authorList>
    </citation>
    <scope>NUCLEOTIDE SEQUENCE</scope>
    <source>
        <strain evidence="1">A2</strain>
    </source>
</reference>
<dbReference type="RefSeq" id="WP_208046351.1">
    <property type="nucleotide sequence ID" value="NZ_JAGDYL010000019.1"/>
</dbReference>